<organism evidence="1">
    <name type="scientific">White spot syndrome virus</name>
    <dbReference type="NCBI Taxonomy" id="342409"/>
    <lineage>
        <taxon>Viruses</taxon>
        <taxon>Viruses incertae sedis</taxon>
        <taxon>Naldaviricetes</taxon>
        <taxon>Nimaviridae</taxon>
        <taxon>Whispovirus</taxon>
    </lineage>
</organism>
<sequence>MVQNNSQNLFSSEYCILPYFANRKQKWSHVEATEKMIWRRVSQIIIFPFLNRKEVTLRCREQRTFSFLHL</sequence>
<proteinExistence type="predicted"/>
<accession>A0A2D3I6K7</accession>
<reference evidence="1" key="1">
    <citation type="journal article" date="2018" name="Aquaculture">
        <title>Complete genome sequence of a white spot syndrome virus associated with a disease incursion in Australia.</title>
        <authorList>
            <person name="Oakey J."/>
            <person name="Smith C.S."/>
        </authorList>
    </citation>
    <scope>NUCLEOTIDE SEQUENCE [LARGE SCALE GENOMIC DNA]</scope>
    <source>
        <strain evidence="1">WSSV-AU</strain>
    </source>
</reference>
<name>A0A2D3I6K7_9VIRU</name>
<dbReference type="Proteomes" id="UP000267516">
    <property type="component" value="Segment"/>
</dbReference>
<protein>
    <submittedName>
        <fullName evidence="1">ORF207</fullName>
    </submittedName>
</protein>
<evidence type="ECO:0000313" key="1">
    <source>
        <dbReference type="EMBL" id="ATU83994.1"/>
    </source>
</evidence>
<dbReference type="EMBL" id="MF768985">
    <property type="protein sequence ID" value="ATU83994.1"/>
    <property type="molecule type" value="Genomic_DNA"/>
</dbReference>